<gene>
    <name evidence="5" type="ORF">GCM10017577_09310</name>
</gene>
<evidence type="ECO:0000256" key="2">
    <source>
        <dbReference type="ARBA" id="ARBA00022598"/>
    </source>
</evidence>
<dbReference type="Proteomes" id="UP001143463">
    <property type="component" value="Unassembled WGS sequence"/>
</dbReference>
<dbReference type="SUPFAM" id="SSF56801">
    <property type="entry name" value="Acetyl-CoA synthetase-like"/>
    <property type="match status" value="1"/>
</dbReference>
<keyword evidence="6" id="KW-1185">Reference proteome</keyword>
<proteinExistence type="inferred from homology"/>
<feature type="domain" description="AMP-binding enzyme C-terminal" evidence="4">
    <location>
        <begin position="421"/>
        <end position="496"/>
    </location>
</feature>
<reference evidence="5" key="2">
    <citation type="submission" date="2023-01" db="EMBL/GenBank/DDBJ databases">
        <authorList>
            <person name="Sun Q."/>
            <person name="Evtushenko L."/>
        </authorList>
    </citation>
    <scope>NUCLEOTIDE SEQUENCE</scope>
    <source>
        <strain evidence="5">VKM Ac-1069</strain>
    </source>
</reference>
<feature type="domain" description="AMP-dependent synthetase/ligase" evidence="3">
    <location>
        <begin position="10"/>
        <end position="362"/>
    </location>
</feature>
<dbReference type="EMBL" id="BSFQ01000003">
    <property type="protein sequence ID" value="GLL09791.1"/>
    <property type="molecule type" value="Genomic_DNA"/>
</dbReference>
<keyword evidence="2" id="KW-0436">Ligase</keyword>
<sequence length="514" mass="56025">MEPSRTLTDAVVIDGRRRSRDSVRERGARAATTFDALGVGPEQTVGLLLRNDFAFLEATIGAGLSGRFSVPMNWHNTPQELDHLLRDSAPAVVIGHADLLLAASSVLPPVPVLVVPVEGRAPGECPDERRALAEIPGARPWAATVDAHEPADGTFDGNLGAIIYTSGTTGRPKGVYRYPMDGAILDGFTAAQEMIFGMGPGARGLVLGPLYHSSPDSSARRALARADLLVMQSRFDPEGVLAAIEEYGITDIVMVPTMFVRLLALPEEVRDRYDVSTLRSVTHTGGPCPVEIKRRMITWWGPVINETYGGTEMGCAFFCRSDEWLRKPGTAGRPLEGLTFELVGADGSPVPPGEVGEIYARNRFYGDFTYLGRDDQRAEVARGELITLGDMGYVDADGYLFLTDRKRDMIISGGVNIYPAEIEAALILLDGVADCAVFGVPDEEFGESIVAAVQLVPGVVLTEGEVQERLRRVLSAYKVPRRVEFHDRLPREETGKIFKRKLRDPYWAGRSRAV</sequence>
<dbReference type="Gene3D" id="3.40.50.12780">
    <property type="entry name" value="N-terminal domain of ligase-like"/>
    <property type="match status" value="1"/>
</dbReference>
<dbReference type="InterPro" id="IPR042099">
    <property type="entry name" value="ANL_N_sf"/>
</dbReference>
<dbReference type="Pfam" id="PF00501">
    <property type="entry name" value="AMP-binding"/>
    <property type="match status" value="1"/>
</dbReference>
<dbReference type="Pfam" id="PF13193">
    <property type="entry name" value="AMP-binding_C"/>
    <property type="match status" value="1"/>
</dbReference>
<evidence type="ECO:0000256" key="1">
    <source>
        <dbReference type="ARBA" id="ARBA00006432"/>
    </source>
</evidence>
<dbReference type="PANTHER" id="PTHR43201:SF5">
    <property type="entry name" value="MEDIUM-CHAIN ACYL-COA LIGASE ACSF2, MITOCHONDRIAL"/>
    <property type="match status" value="1"/>
</dbReference>
<dbReference type="PROSITE" id="PS00455">
    <property type="entry name" value="AMP_BINDING"/>
    <property type="match status" value="1"/>
</dbReference>
<accession>A0A9W6NUT1</accession>
<dbReference type="GO" id="GO:0006631">
    <property type="term" value="P:fatty acid metabolic process"/>
    <property type="evidence" value="ECO:0007669"/>
    <property type="project" value="TreeGrafter"/>
</dbReference>
<reference evidence="5" key="1">
    <citation type="journal article" date="2014" name="Int. J. Syst. Evol. Microbiol.">
        <title>Complete genome sequence of Corynebacterium casei LMG S-19264T (=DSM 44701T), isolated from a smear-ripened cheese.</title>
        <authorList>
            <consortium name="US DOE Joint Genome Institute (JGI-PGF)"/>
            <person name="Walter F."/>
            <person name="Albersmeier A."/>
            <person name="Kalinowski J."/>
            <person name="Ruckert C."/>
        </authorList>
    </citation>
    <scope>NUCLEOTIDE SEQUENCE</scope>
    <source>
        <strain evidence="5">VKM Ac-1069</strain>
    </source>
</reference>
<dbReference type="InterPro" id="IPR020845">
    <property type="entry name" value="AMP-binding_CS"/>
</dbReference>
<evidence type="ECO:0000259" key="3">
    <source>
        <dbReference type="Pfam" id="PF00501"/>
    </source>
</evidence>
<comment type="similarity">
    <text evidence="1">Belongs to the ATP-dependent AMP-binding enzyme family.</text>
</comment>
<dbReference type="GO" id="GO:0031956">
    <property type="term" value="F:medium-chain fatty acid-CoA ligase activity"/>
    <property type="evidence" value="ECO:0007669"/>
    <property type="project" value="TreeGrafter"/>
</dbReference>
<dbReference type="InterPro" id="IPR045851">
    <property type="entry name" value="AMP-bd_C_sf"/>
</dbReference>
<organism evidence="5 6">
    <name type="scientific">Pseudonocardia halophobica</name>
    <dbReference type="NCBI Taxonomy" id="29401"/>
    <lineage>
        <taxon>Bacteria</taxon>
        <taxon>Bacillati</taxon>
        <taxon>Actinomycetota</taxon>
        <taxon>Actinomycetes</taxon>
        <taxon>Pseudonocardiales</taxon>
        <taxon>Pseudonocardiaceae</taxon>
        <taxon>Pseudonocardia</taxon>
    </lineage>
</organism>
<evidence type="ECO:0000259" key="4">
    <source>
        <dbReference type="Pfam" id="PF13193"/>
    </source>
</evidence>
<dbReference type="RefSeq" id="WP_037043765.1">
    <property type="nucleotide sequence ID" value="NZ_BAAAUZ010000011.1"/>
</dbReference>
<dbReference type="Gene3D" id="3.30.300.30">
    <property type="match status" value="1"/>
</dbReference>
<name>A0A9W6NUT1_9PSEU</name>
<dbReference type="InterPro" id="IPR025110">
    <property type="entry name" value="AMP-bd_C"/>
</dbReference>
<evidence type="ECO:0000313" key="6">
    <source>
        <dbReference type="Proteomes" id="UP001143463"/>
    </source>
</evidence>
<dbReference type="AlphaFoldDB" id="A0A9W6NUT1"/>
<comment type="caution">
    <text evidence="5">The sequence shown here is derived from an EMBL/GenBank/DDBJ whole genome shotgun (WGS) entry which is preliminary data.</text>
</comment>
<protein>
    <submittedName>
        <fullName evidence="5">Acyl-CoA synthetase</fullName>
    </submittedName>
</protein>
<dbReference type="PANTHER" id="PTHR43201">
    <property type="entry name" value="ACYL-COA SYNTHETASE"/>
    <property type="match status" value="1"/>
</dbReference>
<evidence type="ECO:0000313" key="5">
    <source>
        <dbReference type="EMBL" id="GLL09791.1"/>
    </source>
</evidence>
<dbReference type="InterPro" id="IPR000873">
    <property type="entry name" value="AMP-dep_synth/lig_dom"/>
</dbReference>